<dbReference type="Pfam" id="PF00194">
    <property type="entry name" value="Carb_anhydrase"/>
    <property type="match status" value="1"/>
</dbReference>
<evidence type="ECO:0000259" key="7">
    <source>
        <dbReference type="PROSITE" id="PS51144"/>
    </source>
</evidence>
<dbReference type="Gene3D" id="3.10.200.10">
    <property type="entry name" value="Alpha carbonic anhydrase"/>
    <property type="match status" value="1"/>
</dbReference>
<dbReference type="RefSeq" id="WP_003758127.1">
    <property type="nucleotide sequence ID" value="NZ_CABKNG010000002.1"/>
</dbReference>
<feature type="domain" description="Alpha-carbonic anhydrase" evidence="7">
    <location>
        <begin position="4"/>
        <end position="231"/>
    </location>
</feature>
<dbReference type="EMBL" id="UGPG01000001">
    <property type="protein sequence ID" value="STY45455.1"/>
    <property type="molecule type" value="Genomic_DNA"/>
</dbReference>
<accession>A0A378MNZ9</accession>
<evidence type="ECO:0000256" key="2">
    <source>
        <dbReference type="ARBA" id="ARBA00012925"/>
    </source>
</evidence>
<evidence type="ECO:0000256" key="6">
    <source>
        <dbReference type="ARBA" id="ARBA00048348"/>
    </source>
</evidence>
<evidence type="ECO:0000256" key="5">
    <source>
        <dbReference type="ARBA" id="ARBA00023239"/>
    </source>
</evidence>
<keyword evidence="4" id="KW-0862">Zinc</keyword>
<dbReference type="PANTHER" id="PTHR18952">
    <property type="entry name" value="CARBONIC ANHYDRASE"/>
    <property type="match status" value="1"/>
</dbReference>
<reference evidence="8 9" key="1">
    <citation type="submission" date="2018-06" db="EMBL/GenBank/DDBJ databases">
        <authorList>
            <consortium name="Pathogen Informatics"/>
            <person name="Doyle S."/>
        </authorList>
    </citation>
    <scope>NUCLEOTIDE SEQUENCE [LARGE SCALE GENOMIC DNA]</scope>
    <source>
        <strain evidence="9">NCTC 10815</strain>
    </source>
</reference>
<dbReference type="PROSITE" id="PS51144">
    <property type="entry name" value="ALPHA_CA_2"/>
    <property type="match status" value="1"/>
</dbReference>
<proteinExistence type="inferred from homology"/>
<evidence type="ECO:0000256" key="3">
    <source>
        <dbReference type="ARBA" id="ARBA00022723"/>
    </source>
</evidence>
<evidence type="ECO:0000256" key="1">
    <source>
        <dbReference type="ARBA" id="ARBA00010718"/>
    </source>
</evidence>
<dbReference type="CDD" id="cd03124">
    <property type="entry name" value="alpha_CA_prokaryotic_like"/>
    <property type="match status" value="1"/>
</dbReference>
<evidence type="ECO:0000313" key="8">
    <source>
        <dbReference type="EMBL" id="STY45455.1"/>
    </source>
</evidence>
<dbReference type="InterPro" id="IPR023561">
    <property type="entry name" value="Carbonic_anhydrase_a-class"/>
</dbReference>
<dbReference type="InterPro" id="IPR036398">
    <property type="entry name" value="CA_dom_sf"/>
</dbReference>
<dbReference type="GO" id="GO:0008270">
    <property type="term" value="F:zinc ion binding"/>
    <property type="evidence" value="ECO:0007669"/>
    <property type="project" value="InterPro"/>
</dbReference>
<evidence type="ECO:0000313" key="9">
    <source>
        <dbReference type="Proteomes" id="UP000254879"/>
    </source>
</evidence>
<dbReference type="InterPro" id="IPR001148">
    <property type="entry name" value="CA_dom"/>
</dbReference>
<dbReference type="Proteomes" id="UP000254879">
    <property type="component" value="Unassembled WGS sequence"/>
</dbReference>
<dbReference type="SUPFAM" id="SSF51069">
    <property type="entry name" value="Carbonic anhydrase"/>
    <property type="match status" value="1"/>
</dbReference>
<dbReference type="PANTHER" id="PTHR18952:SF265">
    <property type="entry name" value="CARBONIC ANHYDRASE"/>
    <property type="match status" value="1"/>
</dbReference>
<evidence type="ECO:0000256" key="4">
    <source>
        <dbReference type="ARBA" id="ARBA00022833"/>
    </source>
</evidence>
<gene>
    <name evidence="8" type="primary">cah</name>
    <name evidence="8" type="ORF">NCTC10815_02834</name>
</gene>
<keyword evidence="5 8" id="KW-0456">Lyase</keyword>
<name>A0A378MNZ9_LISGR</name>
<dbReference type="InterPro" id="IPR041891">
    <property type="entry name" value="Alpha_CA_prokaryot-like"/>
</dbReference>
<dbReference type="EC" id="4.2.1.1" evidence="2"/>
<comment type="similarity">
    <text evidence="1">Belongs to the alpha-carbonic anhydrase family.</text>
</comment>
<dbReference type="AlphaFoldDB" id="A0A378MNZ9"/>
<organism evidence="8 9">
    <name type="scientific">Listeria grayi</name>
    <name type="common">Listeria murrayi</name>
    <dbReference type="NCBI Taxonomy" id="1641"/>
    <lineage>
        <taxon>Bacteria</taxon>
        <taxon>Bacillati</taxon>
        <taxon>Bacillota</taxon>
        <taxon>Bacilli</taxon>
        <taxon>Bacillales</taxon>
        <taxon>Listeriaceae</taxon>
        <taxon>Listeria</taxon>
    </lineage>
</organism>
<sequence>MNQVTWDYHGERGPEMWGHLCPEFEIADTGREQSPIDIQQDQLQKIAKEPLAFHYIKDTFTIKRIENSVHAFPTDQTQGVTYKGTFYKLFAFHAHIPSEHLLNGKEKPIEWHFVHENENQEKLVIGVWMEFGEAMNAVLQELAEDFNKVFPDFEQQRTIQLSVEDFLPKERAYYHYMGSLTTPPTLENLTWIVLKEPATITPADHATFEKIIGGTVRPVQPLHGRTVVESE</sequence>
<keyword evidence="3" id="KW-0479">Metal-binding</keyword>
<protein>
    <recommendedName>
        <fullName evidence="2">carbonic anhydrase</fullName>
        <ecNumber evidence="2">4.2.1.1</ecNumber>
    </recommendedName>
</protein>
<comment type="catalytic activity">
    <reaction evidence="6">
        <text>hydrogencarbonate + H(+) = CO2 + H2O</text>
        <dbReference type="Rhea" id="RHEA:10748"/>
        <dbReference type="ChEBI" id="CHEBI:15377"/>
        <dbReference type="ChEBI" id="CHEBI:15378"/>
        <dbReference type="ChEBI" id="CHEBI:16526"/>
        <dbReference type="ChEBI" id="CHEBI:17544"/>
        <dbReference type="EC" id="4.2.1.1"/>
    </reaction>
</comment>
<dbReference type="SMART" id="SM01057">
    <property type="entry name" value="Carb_anhydrase"/>
    <property type="match status" value="1"/>
</dbReference>
<dbReference type="GO" id="GO:0004089">
    <property type="term" value="F:carbonate dehydratase activity"/>
    <property type="evidence" value="ECO:0007669"/>
    <property type="project" value="UniProtKB-EC"/>
</dbReference>